<dbReference type="Proteomes" id="UP000053695">
    <property type="component" value="Unassembled WGS sequence"/>
</dbReference>
<feature type="domain" description="UspA" evidence="2">
    <location>
        <begin position="1"/>
        <end position="141"/>
    </location>
</feature>
<name>N6UTL7_9EURY</name>
<dbReference type="OrthoDB" id="105697at2157"/>
<sequence length="145" mass="15941">MYKKIVIPTDGSDVSMEAVKHGLMIAKKFEAEAYAIYVVDLSPFIGLPAEGSWELIREMLVEEGEEALRRAKEIAEEMDVDLKTEILEGVPAREIVDFAKKKEADLIVMGTTGKTGLDVILLGSVAQKVIKKSHCPVLVVKKSNP</sequence>
<reference evidence="3 4" key="1">
    <citation type="journal article" date="2013" name="Genome Announc.">
        <title>Draft Genome Sequence of a Highly Flagellated, Fast-Swimming Archaeon, Methanocaldococcus villosus Strain KIN24-T80 (DSM 22612).</title>
        <authorList>
            <person name="Thennarasu S."/>
            <person name="Polireddy D."/>
            <person name="Antony A."/>
            <person name="Yada M.R."/>
            <person name="Algarawi S."/>
            <person name="Sivakumar N."/>
        </authorList>
    </citation>
    <scope>NUCLEOTIDE SEQUENCE [LARGE SCALE GENOMIC DNA]</scope>
    <source>
        <strain evidence="3 4">KIN24-T80</strain>
    </source>
</reference>
<protein>
    <recommendedName>
        <fullName evidence="2">UspA domain-containing protein</fullName>
    </recommendedName>
</protein>
<dbReference type="InterPro" id="IPR006016">
    <property type="entry name" value="UspA"/>
</dbReference>
<dbReference type="EMBL" id="APMM01000055">
    <property type="protein sequence ID" value="ENN95674.1"/>
    <property type="molecule type" value="Genomic_DNA"/>
</dbReference>
<proteinExistence type="inferred from homology"/>
<dbReference type="Gene3D" id="3.40.50.620">
    <property type="entry name" value="HUPs"/>
    <property type="match status" value="1"/>
</dbReference>
<dbReference type="CDD" id="cd00293">
    <property type="entry name" value="USP-like"/>
    <property type="match status" value="1"/>
</dbReference>
<dbReference type="PRINTS" id="PR01438">
    <property type="entry name" value="UNVRSLSTRESS"/>
</dbReference>
<dbReference type="RefSeq" id="WP_004593723.1">
    <property type="nucleotide sequence ID" value="NZ_APMM01000055.1"/>
</dbReference>
<gene>
    <name evidence="3" type="ORF">J422_06588</name>
</gene>
<dbReference type="STRING" id="1069083.GCA_000371805_00602"/>
<evidence type="ECO:0000259" key="2">
    <source>
        <dbReference type="Pfam" id="PF00582"/>
    </source>
</evidence>
<comment type="similarity">
    <text evidence="1">Belongs to the universal stress protein A family.</text>
</comment>
<dbReference type="PIRSF" id="PIRSF006276">
    <property type="entry name" value="UspA"/>
    <property type="match status" value="1"/>
</dbReference>
<comment type="caution">
    <text evidence="3">The sequence shown here is derived from an EMBL/GenBank/DDBJ whole genome shotgun (WGS) entry which is preliminary data.</text>
</comment>
<dbReference type="InterPro" id="IPR014729">
    <property type="entry name" value="Rossmann-like_a/b/a_fold"/>
</dbReference>
<dbReference type="Pfam" id="PF00582">
    <property type="entry name" value="Usp"/>
    <property type="match status" value="1"/>
</dbReference>
<evidence type="ECO:0000313" key="3">
    <source>
        <dbReference type="EMBL" id="ENN95674.1"/>
    </source>
</evidence>
<accession>N6UTL7</accession>
<dbReference type="PATRIC" id="fig|1069083.5.peg.1282"/>
<dbReference type="InterPro" id="IPR006015">
    <property type="entry name" value="Universal_stress_UspA"/>
</dbReference>
<dbReference type="PANTHER" id="PTHR46268:SF6">
    <property type="entry name" value="UNIVERSAL STRESS PROTEIN UP12"/>
    <property type="match status" value="1"/>
</dbReference>
<dbReference type="PANTHER" id="PTHR46268">
    <property type="entry name" value="STRESS RESPONSE PROTEIN NHAX"/>
    <property type="match status" value="1"/>
</dbReference>
<dbReference type="AlphaFoldDB" id="N6UTL7"/>
<evidence type="ECO:0000256" key="1">
    <source>
        <dbReference type="ARBA" id="ARBA00008791"/>
    </source>
</evidence>
<organism evidence="3 4">
    <name type="scientific">Methanocaldococcus villosus KIN24-T80</name>
    <dbReference type="NCBI Taxonomy" id="1069083"/>
    <lineage>
        <taxon>Archaea</taxon>
        <taxon>Methanobacteriati</taxon>
        <taxon>Methanobacteriota</taxon>
        <taxon>Methanomada group</taxon>
        <taxon>Methanococci</taxon>
        <taxon>Methanococcales</taxon>
        <taxon>Methanocaldococcaceae</taxon>
        <taxon>Methanocaldococcus</taxon>
    </lineage>
</organism>
<keyword evidence="4" id="KW-1185">Reference proteome</keyword>
<dbReference type="SUPFAM" id="SSF52402">
    <property type="entry name" value="Adenine nucleotide alpha hydrolases-like"/>
    <property type="match status" value="1"/>
</dbReference>
<evidence type="ECO:0000313" key="4">
    <source>
        <dbReference type="Proteomes" id="UP000053695"/>
    </source>
</evidence>